<keyword evidence="1" id="KW-0812">Transmembrane</keyword>
<keyword evidence="3" id="KW-1185">Reference proteome</keyword>
<keyword evidence="1" id="KW-0472">Membrane</keyword>
<evidence type="ECO:0008006" key="4">
    <source>
        <dbReference type="Google" id="ProtNLM"/>
    </source>
</evidence>
<dbReference type="InterPro" id="IPR013083">
    <property type="entry name" value="Znf_RING/FYVE/PHD"/>
</dbReference>
<dbReference type="Proteomes" id="UP000184330">
    <property type="component" value="Unassembled WGS sequence"/>
</dbReference>
<evidence type="ECO:0000313" key="3">
    <source>
        <dbReference type="Proteomes" id="UP000184330"/>
    </source>
</evidence>
<evidence type="ECO:0000313" key="2">
    <source>
        <dbReference type="EMBL" id="CZR66916.1"/>
    </source>
</evidence>
<proteinExistence type="predicted"/>
<name>A0A1L7XPQ5_9HELO</name>
<dbReference type="STRING" id="576137.A0A1L7XPQ5"/>
<dbReference type="AlphaFoldDB" id="A0A1L7XPQ5"/>
<dbReference type="SUPFAM" id="SSF57850">
    <property type="entry name" value="RING/U-box"/>
    <property type="match status" value="1"/>
</dbReference>
<gene>
    <name evidence="2" type="ORF">PAC_16817</name>
</gene>
<dbReference type="Gene3D" id="3.30.40.10">
    <property type="entry name" value="Zinc/RING finger domain, C3HC4 (zinc finger)"/>
    <property type="match status" value="1"/>
</dbReference>
<feature type="transmembrane region" description="Helical" evidence="1">
    <location>
        <begin position="21"/>
        <end position="40"/>
    </location>
</feature>
<keyword evidence="1" id="KW-1133">Transmembrane helix</keyword>
<feature type="transmembrane region" description="Helical" evidence="1">
    <location>
        <begin position="60"/>
        <end position="80"/>
    </location>
</feature>
<sequence>MELAVSPIRRENHHPVWMTSGWRLRILAILAAAIGFRAWILKSGRLDMLSVASVAIGIQIYVFSQGQLDVLTVAGILVSFRVYTASSASQNLRLALTIAIGVGLYILHLEVLDFIPLSQIVIGVAAYIVSADLGTESSTGTAVRRQPQRDIEAVANLAELHVREDEIQQGTNQSIPSTLSTASNDHIAAQAPAIQVCTVCGDTKLLSEFPGRTTRRCLHTSRICDEGLKSWISSQLTDNAWNRIQCPDADCNQILQHEDMKANASEVSFARYEAFQIRSVLSKIPDFR</sequence>
<evidence type="ECO:0000256" key="1">
    <source>
        <dbReference type="SAM" id="Phobius"/>
    </source>
</evidence>
<dbReference type="EMBL" id="FJOG01000040">
    <property type="protein sequence ID" value="CZR66916.1"/>
    <property type="molecule type" value="Genomic_DNA"/>
</dbReference>
<reference evidence="2 3" key="1">
    <citation type="submission" date="2016-03" db="EMBL/GenBank/DDBJ databases">
        <authorList>
            <person name="Ploux O."/>
        </authorList>
    </citation>
    <scope>NUCLEOTIDE SEQUENCE [LARGE SCALE GENOMIC DNA]</scope>
    <source>
        <strain evidence="2 3">UAMH 11012</strain>
    </source>
</reference>
<dbReference type="OrthoDB" id="1431934at2759"/>
<accession>A0A1L7XPQ5</accession>
<protein>
    <recommendedName>
        <fullName evidence="4">RING-type domain-containing protein</fullName>
    </recommendedName>
</protein>
<feature type="transmembrane region" description="Helical" evidence="1">
    <location>
        <begin position="92"/>
        <end position="108"/>
    </location>
</feature>
<organism evidence="2 3">
    <name type="scientific">Phialocephala subalpina</name>
    <dbReference type="NCBI Taxonomy" id="576137"/>
    <lineage>
        <taxon>Eukaryota</taxon>
        <taxon>Fungi</taxon>
        <taxon>Dikarya</taxon>
        <taxon>Ascomycota</taxon>
        <taxon>Pezizomycotina</taxon>
        <taxon>Leotiomycetes</taxon>
        <taxon>Helotiales</taxon>
        <taxon>Mollisiaceae</taxon>
        <taxon>Phialocephala</taxon>
        <taxon>Phialocephala fortinii species complex</taxon>
    </lineage>
</organism>